<comment type="similarity">
    <text evidence="4">In the N-terminal section; belongs to the glycosyltransferase 51 family.</text>
</comment>
<dbReference type="InterPro" id="IPR036950">
    <property type="entry name" value="PBP_transglycosylase"/>
</dbReference>
<evidence type="ECO:0000256" key="4">
    <source>
        <dbReference type="ARBA" id="ARBA00007739"/>
    </source>
</evidence>
<dbReference type="GO" id="GO:0008658">
    <property type="term" value="F:penicillin binding"/>
    <property type="evidence" value="ECO:0007669"/>
    <property type="project" value="InterPro"/>
</dbReference>
<dbReference type="GO" id="GO:0005886">
    <property type="term" value="C:plasma membrane"/>
    <property type="evidence" value="ECO:0007669"/>
    <property type="project" value="UniProtKB-SubCell"/>
</dbReference>
<keyword evidence="8" id="KW-0328">Glycosyltransferase</keyword>
<evidence type="ECO:0000313" key="21">
    <source>
        <dbReference type="EMBL" id="RIY12848.1"/>
    </source>
</evidence>
<keyword evidence="15" id="KW-0961">Cell wall biogenesis/degradation</keyword>
<dbReference type="SUPFAM" id="SSF56601">
    <property type="entry name" value="beta-lactamase/transpeptidase-like"/>
    <property type="match status" value="1"/>
</dbReference>
<dbReference type="PANTHER" id="PTHR32282">
    <property type="entry name" value="BINDING PROTEIN TRANSPEPTIDASE, PUTATIVE-RELATED"/>
    <property type="match status" value="1"/>
</dbReference>
<evidence type="ECO:0000256" key="11">
    <source>
        <dbReference type="ARBA" id="ARBA00022960"/>
    </source>
</evidence>
<comment type="pathway">
    <text evidence="2">Cell wall biogenesis; peptidoglycan biosynthesis.</text>
</comment>
<keyword evidence="12" id="KW-0573">Peptidoglycan synthesis</keyword>
<evidence type="ECO:0000259" key="19">
    <source>
        <dbReference type="Pfam" id="PF00905"/>
    </source>
</evidence>
<comment type="catalytic activity">
    <reaction evidence="16">
        <text>Preferential cleavage: (Ac)2-L-Lys-D-Ala-|-D-Ala. Also transpeptidation of peptidyl-alanyl moieties that are N-acyl substituents of D-alanine.</text>
        <dbReference type="EC" id="3.4.16.4"/>
    </reaction>
</comment>
<reference evidence="21 22" key="1">
    <citation type="submission" date="2019-01" db="EMBL/GenBank/DDBJ databases">
        <title>Hymenobacter humicola sp. nov., isolated from soils in Antarctica.</title>
        <authorList>
            <person name="Sedlacek I."/>
            <person name="Holochova P."/>
            <person name="Kralova S."/>
            <person name="Pantucek R."/>
            <person name="Stankova E."/>
            <person name="Vrbovska V."/>
            <person name="Kristofova L."/>
            <person name="Svec P."/>
            <person name="Busse H.-J."/>
        </authorList>
    </citation>
    <scope>NUCLEOTIDE SEQUENCE [LARGE SCALE GENOMIC DNA]</scope>
    <source>
        <strain evidence="21 22">CCM 8852</strain>
    </source>
</reference>
<evidence type="ECO:0000259" key="20">
    <source>
        <dbReference type="Pfam" id="PF00912"/>
    </source>
</evidence>
<dbReference type="InterPro" id="IPR001264">
    <property type="entry name" value="Glyco_trans_51"/>
</dbReference>
<keyword evidence="6" id="KW-0121">Carboxypeptidase</keyword>
<evidence type="ECO:0000256" key="7">
    <source>
        <dbReference type="ARBA" id="ARBA00022670"/>
    </source>
</evidence>
<evidence type="ECO:0000256" key="12">
    <source>
        <dbReference type="ARBA" id="ARBA00022984"/>
    </source>
</evidence>
<keyword evidence="22" id="KW-1185">Reference proteome</keyword>
<dbReference type="InterPro" id="IPR023346">
    <property type="entry name" value="Lysozyme-like_dom_sf"/>
</dbReference>
<keyword evidence="10" id="KW-0378">Hydrolase</keyword>
<evidence type="ECO:0000256" key="16">
    <source>
        <dbReference type="ARBA" id="ARBA00034000"/>
    </source>
</evidence>
<keyword evidence="18" id="KW-0812">Transmembrane</keyword>
<dbReference type="RefSeq" id="WP_119654448.1">
    <property type="nucleotide sequence ID" value="NZ_JBHUOI010000028.1"/>
</dbReference>
<evidence type="ECO:0000256" key="3">
    <source>
        <dbReference type="ARBA" id="ARBA00007090"/>
    </source>
</evidence>
<dbReference type="Proteomes" id="UP000284250">
    <property type="component" value="Unassembled WGS sequence"/>
</dbReference>
<evidence type="ECO:0000256" key="9">
    <source>
        <dbReference type="ARBA" id="ARBA00022679"/>
    </source>
</evidence>
<accession>A0A418R5R1</accession>
<comment type="similarity">
    <text evidence="3">In the C-terminal section; belongs to the transpeptidase family.</text>
</comment>
<keyword evidence="9" id="KW-0808">Transferase</keyword>
<dbReference type="InterPro" id="IPR050396">
    <property type="entry name" value="Glycosyltr_51/Transpeptidase"/>
</dbReference>
<evidence type="ECO:0000256" key="5">
    <source>
        <dbReference type="ARBA" id="ARBA00022475"/>
    </source>
</evidence>
<dbReference type="GO" id="GO:0009002">
    <property type="term" value="F:serine-type D-Ala-D-Ala carboxypeptidase activity"/>
    <property type="evidence" value="ECO:0007669"/>
    <property type="project" value="UniProtKB-EC"/>
</dbReference>
<evidence type="ECO:0000256" key="10">
    <source>
        <dbReference type="ARBA" id="ARBA00022801"/>
    </source>
</evidence>
<feature type="domain" description="Glycosyl transferase family 51" evidence="20">
    <location>
        <begin position="83"/>
        <end position="265"/>
    </location>
</feature>
<proteinExistence type="inferred from homology"/>
<dbReference type="InterPro" id="IPR012338">
    <property type="entry name" value="Beta-lactam/transpept-like"/>
</dbReference>
<keyword evidence="11" id="KW-0133">Cell shape</keyword>
<feature type="domain" description="Penicillin-binding protein transpeptidase" evidence="19">
    <location>
        <begin position="440"/>
        <end position="682"/>
    </location>
</feature>
<organism evidence="21 22">
    <name type="scientific">Hymenobacter rubripertinctus</name>
    <dbReference type="NCBI Taxonomy" id="2029981"/>
    <lineage>
        <taxon>Bacteria</taxon>
        <taxon>Pseudomonadati</taxon>
        <taxon>Bacteroidota</taxon>
        <taxon>Cytophagia</taxon>
        <taxon>Cytophagales</taxon>
        <taxon>Hymenobacteraceae</taxon>
        <taxon>Hymenobacter</taxon>
    </lineage>
</organism>
<dbReference type="GO" id="GO:0008360">
    <property type="term" value="P:regulation of cell shape"/>
    <property type="evidence" value="ECO:0007669"/>
    <property type="project" value="UniProtKB-KW"/>
</dbReference>
<protein>
    <submittedName>
        <fullName evidence="21">Penicillin-binding protein</fullName>
    </submittedName>
</protein>
<evidence type="ECO:0000256" key="8">
    <source>
        <dbReference type="ARBA" id="ARBA00022676"/>
    </source>
</evidence>
<evidence type="ECO:0000256" key="18">
    <source>
        <dbReference type="SAM" id="Phobius"/>
    </source>
</evidence>
<dbReference type="OrthoDB" id="9766909at2"/>
<evidence type="ECO:0000256" key="2">
    <source>
        <dbReference type="ARBA" id="ARBA00004752"/>
    </source>
</evidence>
<dbReference type="GO" id="GO:0030288">
    <property type="term" value="C:outer membrane-bounded periplasmic space"/>
    <property type="evidence" value="ECO:0007669"/>
    <property type="project" value="TreeGrafter"/>
</dbReference>
<keyword evidence="13 18" id="KW-0472">Membrane</keyword>
<evidence type="ECO:0000256" key="1">
    <source>
        <dbReference type="ARBA" id="ARBA00004236"/>
    </source>
</evidence>
<name>A0A418R5R1_9BACT</name>
<dbReference type="EMBL" id="QYCN01000004">
    <property type="protein sequence ID" value="RIY12848.1"/>
    <property type="molecule type" value="Genomic_DNA"/>
</dbReference>
<evidence type="ECO:0000256" key="6">
    <source>
        <dbReference type="ARBA" id="ARBA00022645"/>
    </source>
</evidence>
<dbReference type="Pfam" id="PF00905">
    <property type="entry name" value="Transpeptidase"/>
    <property type="match status" value="1"/>
</dbReference>
<keyword evidence="5" id="KW-1003">Cell membrane</keyword>
<feature type="transmembrane region" description="Helical" evidence="18">
    <location>
        <begin position="28"/>
        <end position="51"/>
    </location>
</feature>
<dbReference type="GO" id="GO:0009252">
    <property type="term" value="P:peptidoglycan biosynthetic process"/>
    <property type="evidence" value="ECO:0007669"/>
    <property type="project" value="UniProtKB-KW"/>
</dbReference>
<dbReference type="Pfam" id="PF00912">
    <property type="entry name" value="Transgly"/>
    <property type="match status" value="1"/>
</dbReference>
<dbReference type="InterPro" id="IPR001460">
    <property type="entry name" value="PCN-bd_Tpept"/>
</dbReference>
<gene>
    <name evidence="21" type="ORF">D0T11_03750</name>
</gene>
<dbReference type="PANTHER" id="PTHR32282:SF11">
    <property type="entry name" value="PENICILLIN-BINDING PROTEIN 1B"/>
    <property type="match status" value="1"/>
</dbReference>
<evidence type="ECO:0000313" key="22">
    <source>
        <dbReference type="Proteomes" id="UP000284250"/>
    </source>
</evidence>
<dbReference type="Gene3D" id="3.40.710.10">
    <property type="entry name" value="DD-peptidase/beta-lactamase superfamily"/>
    <property type="match status" value="2"/>
</dbReference>
<sequence>MAQSATRKNTPLRKPNRPGRYTGWARTFWFFFGLGIAGLVLYVLAVSVNFLNLFGRMPNLKTLENPRSELASEIYSADNVLMGKYFRENRTPAEYEDLPQHLVDALIATEDARFEEHSGIDPKATGRVAAGLLTGGSGGGGSTLTQQLAKVLFRTREDLNDGTLNDVPGVRMLITKTKEWILATRLERSYTKREILRMYLNTNDYGSNAFGINTASKTFFGKKPRDLTRAEAATLVGVLNAPSRFSPKFNPERSRMRRNWVLRQMNKYGYITPEQLKGDTLKAIALDYKVENQNEGIAPYFRVEVSKVLRQWAKDTDHDLYSDGLKIYTTIDSRMQKYAESAVAEHMKLQQKWFDAHWKGQQPWRDESGRLIPGFLNTSIKRTGRYRSLTNRFPTQPDSVKYYLNKKYRMKVFSWQGGEKEVTMSPMDSLAYYKGLLRAGFMAMNPLNGKVKAWVGGINYKYIKYDHVKQGKRQPGSTFKPFVYVAAIDQGYSPCYQRPDAAVTFPAEAGRPAYTPRNFEGSYSGRTFTLRQALARSMNSITAWLVKKLGPETVVSYAKRLGITSPIEAVPAVGFGSSDVSIYELAGAYSTFVNKGVWNAPIMVTRIEDKNGNVLREFVPQTREALSEETAYLMTYMLRGATEEQGGTSIILKGGFKFPYEMGAKTGTTNNYSDGWFMGLTPDLVCGMWVGGEDRSIHFRTGAYGQGSRLALPIYGLFMKKVYADKSLDINTGAFPKPAQMTVETDCSRYYGGTGLRDTIPSDQKLNQVKLEDLRGEDI</sequence>
<dbReference type="GO" id="GO:0008955">
    <property type="term" value="F:peptidoglycan glycosyltransferase activity"/>
    <property type="evidence" value="ECO:0007669"/>
    <property type="project" value="UniProtKB-EC"/>
</dbReference>
<keyword evidence="7" id="KW-0645">Protease</keyword>
<dbReference type="AlphaFoldDB" id="A0A418R5R1"/>
<keyword evidence="14" id="KW-0511">Multifunctional enzyme</keyword>
<dbReference type="GO" id="GO:0006508">
    <property type="term" value="P:proteolysis"/>
    <property type="evidence" value="ECO:0007669"/>
    <property type="project" value="UniProtKB-KW"/>
</dbReference>
<evidence type="ECO:0000256" key="17">
    <source>
        <dbReference type="ARBA" id="ARBA00049902"/>
    </source>
</evidence>
<keyword evidence="18" id="KW-1133">Transmembrane helix</keyword>
<comment type="subcellular location">
    <subcellularLocation>
        <location evidence="1">Cell membrane</location>
    </subcellularLocation>
</comment>
<dbReference type="GO" id="GO:0071555">
    <property type="term" value="P:cell wall organization"/>
    <property type="evidence" value="ECO:0007669"/>
    <property type="project" value="UniProtKB-KW"/>
</dbReference>
<evidence type="ECO:0000256" key="14">
    <source>
        <dbReference type="ARBA" id="ARBA00023268"/>
    </source>
</evidence>
<evidence type="ECO:0000256" key="15">
    <source>
        <dbReference type="ARBA" id="ARBA00023316"/>
    </source>
</evidence>
<dbReference type="Gene3D" id="1.10.3810.10">
    <property type="entry name" value="Biosynthetic peptidoglycan transglycosylase-like"/>
    <property type="match status" value="1"/>
</dbReference>
<comment type="catalytic activity">
    <reaction evidence="17">
        <text>[GlcNAc-(1-&gt;4)-Mur2Ac(oyl-L-Ala-gamma-D-Glu-L-Lys-D-Ala-D-Ala)](n)-di-trans,octa-cis-undecaprenyl diphosphate + beta-D-GlcNAc-(1-&gt;4)-Mur2Ac(oyl-L-Ala-gamma-D-Glu-L-Lys-D-Ala-D-Ala)-di-trans,octa-cis-undecaprenyl diphosphate = [GlcNAc-(1-&gt;4)-Mur2Ac(oyl-L-Ala-gamma-D-Glu-L-Lys-D-Ala-D-Ala)](n+1)-di-trans,octa-cis-undecaprenyl diphosphate + di-trans,octa-cis-undecaprenyl diphosphate + H(+)</text>
        <dbReference type="Rhea" id="RHEA:23708"/>
        <dbReference type="Rhea" id="RHEA-COMP:9602"/>
        <dbReference type="Rhea" id="RHEA-COMP:9603"/>
        <dbReference type="ChEBI" id="CHEBI:15378"/>
        <dbReference type="ChEBI" id="CHEBI:58405"/>
        <dbReference type="ChEBI" id="CHEBI:60033"/>
        <dbReference type="ChEBI" id="CHEBI:78435"/>
        <dbReference type="EC" id="2.4.99.28"/>
    </reaction>
</comment>
<comment type="caution">
    <text evidence="21">The sequence shown here is derived from an EMBL/GenBank/DDBJ whole genome shotgun (WGS) entry which is preliminary data.</text>
</comment>
<evidence type="ECO:0000256" key="13">
    <source>
        <dbReference type="ARBA" id="ARBA00023136"/>
    </source>
</evidence>
<dbReference type="SUPFAM" id="SSF53955">
    <property type="entry name" value="Lysozyme-like"/>
    <property type="match status" value="1"/>
</dbReference>